<evidence type="ECO:0000313" key="2">
    <source>
        <dbReference type="EMBL" id="JAD39889.1"/>
    </source>
</evidence>
<feature type="region of interest" description="Disordered" evidence="1">
    <location>
        <begin position="1"/>
        <end position="29"/>
    </location>
</feature>
<organism evidence="2">
    <name type="scientific">Arundo donax</name>
    <name type="common">Giant reed</name>
    <name type="synonym">Donax arundinaceus</name>
    <dbReference type="NCBI Taxonomy" id="35708"/>
    <lineage>
        <taxon>Eukaryota</taxon>
        <taxon>Viridiplantae</taxon>
        <taxon>Streptophyta</taxon>
        <taxon>Embryophyta</taxon>
        <taxon>Tracheophyta</taxon>
        <taxon>Spermatophyta</taxon>
        <taxon>Magnoliopsida</taxon>
        <taxon>Liliopsida</taxon>
        <taxon>Poales</taxon>
        <taxon>Poaceae</taxon>
        <taxon>PACMAD clade</taxon>
        <taxon>Arundinoideae</taxon>
        <taxon>Arundineae</taxon>
        <taxon>Arundo</taxon>
    </lineage>
</organism>
<proteinExistence type="predicted"/>
<reference evidence="2" key="2">
    <citation type="journal article" date="2015" name="Data Brief">
        <title>Shoot transcriptome of the giant reed, Arundo donax.</title>
        <authorList>
            <person name="Barrero R.A."/>
            <person name="Guerrero F.D."/>
            <person name="Moolhuijzen P."/>
            <person name="Goolsby J.A."/>
            <person name="Tidwell J."/>
            <person name="Bellgard S.E."/>
            <person name="Bellgard M.I."/>
        </authorList>
    </citation>
    <scope>NUCLEOTIDE SEQUENCE</scope>
    <source>
        <tissue evidence="2">Shoot tissue taken approximately 20 cm above the soil surface</tissue>
    </source>
</reference>
<accession>A0A0A8ZKE3</accession>
<sequence>MRNSVMSPQNSMNSSIKSGIPCHEEIKPY</sequence>
<evidence type="ECO:0000256" key="1">
    <source>
        <dbReference type="SAM" id="MobiDB-lite"/>
    </source>
</evidence>
<dbReference type="EMBL" id="GBRH01258006">
    <property type="protein sequence ID" value="JAD39889.1"/>
    <property type="molecule type" value="Transcribed_RNA"/>
</dbReference>
<feature type="compositionally biased region" description="Polar residues" evidence="1">
    <location>
        <begin position="1"/>
        <end position="17"/>
    </location>
</feature>
<reference evidence="2" key="1">
    <citation type="submission" date="2014-09" db="EMBL/GenBank/DDBJ databases">
        <authorList>
            <person name="Magalhaes I.L.F."/>
            <person name="Oliveira U."/>
            <person name="Santos F.R."/>
            <person name="Vidigal T.H.D.A."/>
            <person name="Brescovit A.D."/>
            <person name="Santos A.J."/>
        </authorList>
    </citation>
    <scope>NUCLEOTIDE SEQUENCE</scope>
    <source>
        <tissue evidence="2">Shoot tissue taken approximately 20 cm above the soil surface</tissue>
    </source>
</reference>
<protein>
    <submittedName>
        <fullName evidence="2">Uncharacterized protein</fullName>
    </submittedName>
</protein>
<dbReference type="AlphaFoldDB" id="A0A0A8ZKE3"/>
<name>A0A0A8ZKE3_ARUDO</name>